<dbReference type="GO" id="GO:0003677">
    <property type="term" value="F:DNA binding"/>
    <property type="evidence" value="ECO:0007669"/>
    <property type="project" value="UniProtKB-UniRule"/>
</dbReference>
<dbReference type="InterPro" id="IPR013760">
    <property type="entry name" value="Topo_IIA-like_dom_sf"/>
</dbReference>
<dbReference type="NCBIfam" id="NF004044">
    <property type="entry name" value="PRK05561.1"/>
    <property type="match status" value="1"/>
</dbReference>
<evidence type="ECO:0000256" key="6">
    <source>
        <dbReference type="ARBA" id="ARBA00023136"/>
    </source>
</evidence>
<keyword evidence="7 8" id="KW-0413">Isomerase</keyword>
<dbReference type="EC" id="5.6.2.2" evidence="2"/>
<evidence type="ECO:0000256" key="1">
    <source>
        <dbReference type="ARBA" id="ARBA00000185"/>
    </source>
</evidence>
<dbReference type="Pfam" id="PF03989">
    <property type="entry name" value="DNA_gyraseA_C"/>
    <property type="match status" value="2"/>
</dbReference>
<dbReference type="GO" id="GO:0003918">
    <property type="term" value="F:DNA topoisomerase type II (double strand cut, ATP-hydrolyzing) activity"/>
    <property type="evidence" value="ECO:0007669"/>
    <property type="project" value="UniProtKB-EC"/>
</dbReference>
<dbReference type="PANTHER" id="PTHR43493">
    <property type="entry name" value="DNA GYRASE/TOPOISOMERASE SUBUNIT A"/>
    <property type="match status" value="1"/>
</dbReference>
<evidence type="ECO:0000259" key="11">
    <source>
        <dbReference type="PROSITE" id="PS52040"/>
    </source>
</evidence>
<evidence type="ECO:0000256" key="2">
    <source>
        <dbReference type="ARBA" id="ARBA00012895"/>
    </source>
</evidence>
<dbReference type="AlphaFoldDB" id="A0A2G7SUS4"/>
<feature type="active site" description="O-(5'-phospho-DNA)-tyrosine intermediate" evidence="8">
    <location>
        <position position="136"/>
    </location>
</feature>
<dbReference type="PROSITE" id="PS52040">
    <property type="entry name" value="TOPO_IIA"/>
    <property type="match status" value="1"/>
</dbReference>
<feature type="region of interest" description="Disordered" evidence="10">
    <location>
        <begin position="753"/>
        <end position="795"/>
    </location>
</feature>
<feature type="coiled-coil region" evidence="9">
    <location>
        <begin position="462"/>
        <end position="489"/>
    </location>
</feature>
<dbReference type="SUPFAM" id="SSF101904">
    <property type="entry name" value="GyrA/ParC C-terminal domain-like"/>
    <property type="match status" value="1"/>
</dbReference>
<dbReference type="CDD" id="cd00187">
    <property type="entry name" value="TOP4c"/>
    <property type="match status" value="1"/>
</dbReference>
<comment type="caution">
    <text evidence="12">The sequence shown here is derived from an EMBL/GenBank/DDBJ whole genome shotgun (WGS) entry which is preliminary data.</text>
</comment>
<name>A0A2G7SUS4_9FLAO</name>
<dbReference type="Gene3D" id="1.10.268.10">
    <property type="entry name" value="Topoisomerase, domain 3"/>
    <property type="match status" value="1"/>
</dbReference>
<dbReference type="InterPro" id="IPR006691">
    <property type="entry name" value="GyrA/parC_rep"/>
</dbReference>
<keyword evidence="5 8" id="KW-0238">DNA-binding</keyword>
<dbReference type="Gene3D" id="2.120.10.90">
    <property type="entry name" value="DNA gyrase/topoisomerase IV, subunit A, C-terminal"/>
    <property type="match status" value="1"/>
</dbReference>
<evidence type="ECO:0000256" key="4">
    <source>
        <dbReference type="ARBA" id="ARBA00023029"/>
    </source>
</evidence>
<keyword evidence="6" id="KW-0472">Membrane</keyword>
<dbReference type="PANTHER" id="PTHR43493:SF1">
    <property type="entry name" value="DNA TOPOISOMERASE 4 SUBUNIT A"/>
    <property type="match status" value="1"/>
</dbReference>
<dbReference type="Gene3D" id="3.90.199.10">
    <property type="entry name" value="Topoisomerase II, domain 5"/>
    <property type="match status" value="1"/>
</dbReference>
<dbReference type="InterPro" id="IPR002205">
    <property type="entry name" value="Topo_IIA_dom_A"/>
</dbReference>
<dbReference type="InterPro" id="IPR005742">
    <property type="entry name" value="TopoIV_A_Gneg"/>
</dbReference>
<evidence type="ECO:0000256" key="3">
    <source>
        <dbReference type="ARBA" id="ARBA00022475"/>
    </source>
</evidence>
<dbReference type="GO" id="GO:0005694">
    <property type="term" value="C:chromosome"/>
    <property type="evidence" value="ECO:0007669"/>
    <property type="project" value="InterPro"/>
</dbReference>
<proteinExistence type="inferred from homology"/>
<dbReference type="Pfam" id="PF00521">
    <property type="entry name" value="DNA_topoisoIV"/>
    <property type="match status" value="1"/>
</dbReference>
<evidence type="ECO:0000313" key="12">
    <source>
        <dbReference type="EMBL" id="PII30577.1"/>
    </source>
</evidence>
<evidence type="ECO:0000256" key="10">
    <source>
        <dbReference type="SAM" id="MobiDB-lite"/>
    </source>
</evidence>
<organism evidence="12">
    <name type="scientific">Chryseobacterium sp. B5</name>
    <dbReference type="NCBI Taxonomy" id="2050562"/>
    <lineage>
        <taxon>Bacteria</taxon>
        <taxon>Pseudomonadati</taxon>
        <taxon>Bacteroidota</taxon>
        <taxon>Flavobacteriia</taxon>
        <taxon>Flavobacteriales</taxon>
        <taxon>Weeksellaceae</taxon>
        <taxon>Chryseobacterium group</taxon>
        <taxon>Chryseobacterium</taxon>
    </lineage>
</organism>
<dbReference type="NCBIfam" id="TIGR01062">
    <property type="entry name" value="parC_Gneg"/>
    <property type="match status" value="1"/>
</dbReference>
<keyword evidence="4 8" id="KW-0799">Topoisomerase</keyword>
<reference evidence="12" key="1">
    <citation type="submission" date="2017-10" db="EMBL/GenBank/DDBJ databases">
        <title>Chryseobacterium sp. B5 is a hydrocarbonoclastic and plant growth promoting bacterium.</title>
        <authorList>
            <person name="Thijs S."/>
            <person name="Gkorezis P."/>
            <person name="Van Hamme J."/>
        </authorList>
    </citation>
    <scope>NUCLEOTIDE SEQUENCE</scope>
    <source>
        <strain evidence="12">B5</strain>
    </source>
</reference>
<dbReference type="HAMAP" id="MF_00936">
    <property type="entry name" value="ParC_type1"/>
    <property type="match status" value="1"/>
</dbReference>
<keyword evidence="9" id="KW-0175">Coiled coil</keyword>
<accession>A0A2G7SUS4</accession>
<gene>
    <name evidence="12" type="primary">parC</name>
    <name evidence="12" type="ORF">CTI11_28665</name>
</gene>
<evidence type="ECO:0000256" key="5">
    <source>
        <dbReference type="ARBA" id="ARBA00023125"/>
    </source>
</evidence>
<dbReference type="FunFam" id="1.10.268.10:FF:000001">
    <property type="entry name" value="DNA gyrase subunit A"/>
    <property type="match status" value="1"/>
</dbReference>
<dbReference type="GO" id="GO:0009330">
    <property type="term" value="C:DNA topoisomerase type II (double strand cut, ATP-hydrolyzing) complex"/>
    <property type="evidence" value="ECO:0007669"/>
    <property type="project" value="TreeGrafter"/>
</dbReference>
<dbReference type="GO" id="GO:0006265">
    <property type="term" value="P:DNA topological change"/>
    <property type="evidence" value="ECO:0007669"/>
    <property type="project" value="UniProtKB-UniRule"/>
</dbReference>
<keyword evidence="3" id="KW-1003">Cell membrane</keyword>
<protein>
    <recommendedName>
        <fullName evidence="2">DNA topoisomerase (ATP-hydrolyzing)</fullName>
        <ecNumber evidence="2">5.6.2.2</ecNumber>
    </recommendedName>
</protein>
<dbReference type="GO" id="GO:0005737">
    <property type="term" value="C:cytoplasm"/>
    <property type="evidence" value="ECO:0007669"/>
    <property type="project" value="TreeGrafter"/>
</dbReference>
<dbReference type="Gene3D" id="3.30.1360.40">
    <property type="match status" value="1"/>
</dbReference>
<dbReference type="GO" id="GO:0005524">
    <property type="term" value="F:ATP binding"/>
    <property type="evidence" value="ECO:0007669"/>
    <property type="project" value="InterPro"/>
</dbReference>
<feature type="compositionally biased region" description="Basic and acidic residues" evidence="10">
    <location>
        <begin position="755"/>
        <end position="764"/>
    </location>
</feature>
<comment type="catalytic activity">
    <reaction evidence="1 8">
        <text>ATP-dependent breakage, passage and rejoining of double-stranded DNA.</text>
        <dbReference type="EC" id="5.6.2.2"/>
    </reaction>
</comment>
<sequence length="795" mass="86219">MSDQTSLDLAQQAAGDALDLGQYAQRAYLEYALSVVKGRALPDVTDGLKPVQRRILYAMDRMGLSYSGPNHNTAAKPVKSARVVGDVLGRFHPHGDQSAYDALVRMAQDFNQRYPLVDGQGNFGSRDGDGAAAMRYTEARLSKITGLLLDEIDMGTVDFVPNYDGSTQEPQQLPARLPFALLNGASGIAVGLATEIPSHNLREVADACVALIKRPQLSDEELFQIIPGPDYPGGGQIISSASDIQDAYRTGRGSLKLRARWKIEELARGQWQIVVTELPPGVSAQKVLEEIEDITNPKVKTGKKALSQEQTQLKASMLAVLDGVRDESSKDAPVRLVFEPKTGKVPQQELITALLAHTSLESSSSINLTMIGLDGRPVQKSLRLMLEEWIAFRQTTVTRRSQHRLAKVLDRIHILEGRQAVLLNIDKVIAIIRASDEPRQALIDAFALSERQADDILEIRLRQLARLEAIKIEQELKELRTEQGKLEDILGSESTMRRLICKEIEADAKQFADARRTLIQEEKKVVAEVKVVDEPTTVIISDKGWVRTRQGHGVDAGTLSFKAGDSLHGTFECRTVDQLLAFGSNGRIYSVPVAQLPGGRGDGQPVTTLIELEAGTQILYYFAGAEGTALLLSGSGGYGFVAMVSDMVSRQKAGKAFVTLADGETLCAPSTAYGVPMGARAEPQEGEQGAGLLLPATHVICASTGGRILTFEIASLKHMAKGGRGLMLLDLEDKDTLAGAAAYTRSIRIDGVGRGGKERSETLEIRSLNNARGTRGRKGKSADLGFKPQSVTRVE</sequence>
<evidence type="ECO:0000256" key="7">
    <source>
        <dbReference type="ARBA" id="ARBA00023235"/>
    </source>
</evidence>
<dbReference type="InterPro" id="IPR013757">
    <property type="entry name" value="Topo_IIA_A_a_sf"/>
</dbReference>
<dbReference type="InterPro" id="IPR035516">
    <property type="entry name" value="Gyrase/topoIV_suA_C"/>
</dbReference>
<feature type="domain" description="Topo IIA-type catalytic" evidence="11">
    <location>
        <begin position="41"/>
        <end position="534"/>
    </location>
</feature>
<dbReference type="SMART" id="SM00434">
    <property type="entry name" value="TOP4c"/>
    <property type="match status" value="1"/>
</dbReference>
<dbReference type="InterPro" id="IPR013758">
    <property type="entry name" value="Topo_IIA_A/C_ab"/>
</dbReference>
<dbReference type="EMBL" id="PEKC01000250">
    <property type="protein sequence ID" value="PII30577.1"/>
    <property type="molecule type" value="Genomic_DNA"/>
</dbReference>
<dbReference type="InterPro" id="IPR050220">
    <property type="entry name" value="Type_II_DNA_Topoisomerases"/>
</dbReference>
<dbReference type="SUPFAM" id="SSF56719">
    <property type="entry name" value="Type II DNA topoisomerase"/>
    <property type="match status" value="1"/>
</dbReference>
<evidence type="ECO:0000256" key="8">
    <source>
        <dbReference type="PROSITE-ProRule" id="PRU01384"/>
    </source>
</evidence>
<evidence type="ECO:0000256" key="9">
    <source>
        <dbReference type="SAM" id="Coils"/>
    </source>
</evidence>